<dbReference type="PANTHER" id="PTHR11178">
    <property type="entry name" value="IRON-SULFUR CLUSTER SCAFFOLD PROTEIN NFU-RELATED"/>
    <property type="match status" value="1"/>
</dbReference>
<dbReference type="GO" id="GO:0016226">
    <property type="term" value="P:iron-sulfur cluster assembly"/>
    <property type="evidence" value="ECO:0007669"/>
    <property type="project" value="InterPro"/>
</dbReference>
<name>A0A852VK93_9BACT</name>
<dbReference type="GO" id="GO:0005506">
    <property type="term" value="F:iron ion binding"/>
    <property type="evidence" value="ECO:0007669"/>
    <property type="project" value="InterPro"/>
</dbReference>
<feature type="domain" description="NIF system FeS cluster assembly NifU C-terminal" evidence="2">
    <location>
        <begin position="114"/>
        <end position="174"/>
    </location>
</feature>
<evidence type="ECO:0000313" key="4">
    <source>
        <dbReference type="Proteomes" id="UP000564385"/>
    </source>
</evidence>
<proteinExistence type="predicted"/>
<evidence type="ECO:0000313" key="3">
    <source>
        <dbReference type="EMBL" id="NYF89872.1"/>
    </source>
</evidence>
<dbReference type="SUPFAM" id="SSF117916">
    <property type="entry name" value="Fe-S cluster assembly (FSCA) domain-like"/>
    <property type="match status" value="1"/>
</dbReference>
<sequence>MAAAPQSETQREVVDSIAPPQRGEFRLQTERVEKLAGRLQSAGDPEIRATALDLVQSVVELHGAALQRLVDSLLKTPAGEQALSEALENDLVSSMLLLHNLHPDDIETRVLRGIEKARPYLKSHGGDVDLAGVRDGIVHLRLHGTCGSCPGSSITLKNAVEDALFEVAPDIVEIVSENAAAPKQSGPQLVTIK</sequence>
<gene>
    <name evidence="3" type="ORF">HDF08_001939</name>
</gene>
<dbReference type="Pfam" id="PF01106">
    <property type="entry name" value="NifU"/>
    <property type="match status" value="1"/>
</dbReference>
<protein>
    <submittedName>
        <fullName evidence="3">Fe-S cluster biogenesis protein NfuA</fullName>
    </submittedName>
</protein>
<reference evidence="3 4" key="1">
    <citation type="submission" date="2020-07" db="EMBL/GenBank/DDBJ databases">
        <title>Genomic Encyclopedia of Type Strains, Phase IV (KMG-V): Genome sequencing to study the core and pangenomes of soil and plant-associated prokaryotes.</title>
        <authorList>
            <person name="Whitman W."/>
        </authorList>
    </citation>
    <scope>NUCLEOTIDE SEQUENCE [LARGE SCALE GENOMIC DNA]</scope>
    <source>
        <strain evidence="3 4">M8UP22</strain>
    </source>
</reference>
<feature type="region of interest" description="Disordered" evidence="1">
    <location>
        <begin position="1"/>
        <end position="22"/>
    </location>
</feature>
<dbReference type="InterPro" id="IPR034904">
    <property type="entry name" value="FSCA_dom_sf"/>
</dbReference>
<evidence type="ECO:0000256" key="1">
    <source>
        <dbReference type="SAM" id="MobiDB-lite"/>
    </source>
</evidence>
<dbReference type="Proteomes" id="UP000564385">
    <property type="component" value="Unassembled WGS sequence"/>
</dbReference>
<dbReference type="Gene3D" id="3.30.300.130">
    <property type="entry name" value="Fe-S cluster assembly (FSCA)"/>
    <property type="match status" value="1"/>
</dbReference>
<dbReference type="EMBL" id="JACCCU010000001">
    <property type="protein sequence ID" value="NYF89872.1"/>
    <property type="molecule type" value="Genomic_DNA"/>
</dbReference>
<dbReference type="AlphaFoldDB" id="A0A852VK93"/>
<comment type="caution">
    <text evidence="3">The sequence shown here is derived from an EMBL/GenBank/DDBJ whole genome shotgun (WGS) entry which is preliminary data.</text>
</comment>
<organism evidence="3 4">
    <name type="scientific">Tunturiibacter lichenicola</name>
    <dbReference type="NCBI Taxonomy" id="2051959"/>
    <lineage>
        <taxon>Bacteria</taxon>
        <taxon>Pseudomonadati</taxon>
        <taxon>Acidobacteriota</taxon>
        <taxon>Terriglobia</taxon>
        <taxon>Terriglobales</taxon>
        <taxon>Acidobacteriaceae</taxon>
        <taxon>Tunturiibacter</taxon>
    </lineage>
</organism>
<dbReference type="InterPro" id="IPR001075">
    <property type="entry name" value="NIF_FeS_clus_asmbl_NifU_C"/>
</dbReference>
<evidence type="ECO:0000259" key="2">
    <source>
        <dbReference type="Pfam" id="PF01106"/>
    </source>
</evidence>
<accession>A0A852VK93</accession>
<dbReference type="GO" id="GO:0051536">
    <property type="term" value="F:iron-sulfur cluster binding"/>
    <property type="evidence" value="ECO:0007669"/>
    <property type="project" value="InterPro"/>
</dbReference>